<proteinExistence type="predicted"/>
<evidence type="ECO:0000256" key="1">
    <source>
        <dbReference type="ARBA" id="ARBA00022536"/>
    </source>
</evidence>
<feature type="non-terminal residue" evidence="7">
    <location>
        <position position="1"/>
    </location>
</feature>
<protein>
    <recommendedName>
        <fullName evidence="6">EGF-like domain-containing protein</fullName>
    </recommendedName>
</protein>
<evidence type="ECO:0000256" key="4">
    <source>
        <dbReference type="ARBA" id="ARBA00023157"/>
    </source>
</evidence>
<evidence type="ECO:0000313" key="7">
    <source>
        <dbReference type="EMBL" id="CAH2056984.1"/>
    </source>
</evidence>
<organism evidence="7 8">
    <name type="scientific">Iphiclides podalirius</name>
    <name type="common">scarce swallowtail</name>
    <dbReference type="NCBI Taxonomy" id="110791"/>
    <lineage>
        <taxon>Eukaryota</taxon>
        <taxon>Metazoa</taxon>
        <taxon>Ecdysozoa</taxon>
        <taxon>Arthropoda</taxon>
        <taxon>Hexapoda</taxon>
        <taxon>Insecta</taxon>
        <taxon>Pterygota</taxon>
        <taxon>Neoptera</taxon>
        <taxon>Endopterygota</taxon>
        <taxon>Lepidoptera</taxon>
        <taxon>Glossata</taxon>
        <taxon>Ditrysia</taxon>
        <taxon>Papilionoidea</taxon>
        <taxon>Papilionidae</taxon>
        <taxon>Papilioninae</taxon>
        <taxon>Iphiclides</taxon>
    </lineage>
</organism>
<accession>A0ABN8IIZ0</accession>
<dbReference type="CDD" id="cd00054">
    <property type="entry name" value="EGF_CA"/>
    <property type="match status" value="1"/>
</dbReference>
<keyword evidence="2" id="KW-0732">Signal</keyword>
<keyword evidence="8" id="KW-1185">Reference proteome</keyword>
<dbReference type="PANTHER" id="PTHR24049">
    <property type="entry name" value="CRUMBS FAMILY MEMBER"/>
    <property type="match status" value="1"/>
</dbReference>
<dbReference type="SMART" id="SM00181">
    <property type="entry name" value="EGF"/>
    <property type="match status" value="3"/>
</dbReference>
<feature type="domain" description="EGF-like" evidence="6">
    <location>
        <begin position="89"/>
        <end position="124"/>
    </location>
</feature>
<keyword evidence="1 5" id="KW-0245">EGF-like domain</keyword>
<dbReference type="PANTHER" id="PTHR24049:SF22">
    <property type="entry name" value="DROSOPHILA CRUMBS HOMOLOG"/>
    <property type="match status" value="1"/>
</dbReference>
<evidence type="ECO:0000256" key="2">
    <source>
        <dbReference type="ARBA" id="ARBA00022729"/>
    </source>
</evidence>
<dbReference type="SUPFAM" id="SSF57196">
    <property type="entry name" value="EGF/Laminin"/>
    <property type="match status" value="2"/>
</dbReference>
<gene>
    <name evidence="7" type="ORF">IPOD504_LOCUS9911</name>
</gene>
<feature type="domain" description="EGF-like" evidence="6">
    <location>
        <begin position="33"/>
        <end position="69"/>
    </location>
</feature>
<evidence type="ECO:0000256" key="3">
    <source>
        <dbReference type="ARBA" id="ARBA00022737"/>
    </source>
</evidence>
<dbReference type="EMBL" id="OW152836">
    <property type="protein sequence ID" value="CAH2056984.1"/>
    <property type="molecule type" value="Genomic_DNA"/>
</dbReference>
<keyword evidence="3" id="KW-0677">Repeat</keyword>
<dbReference type="PROSITE" id="PS00022">
    <property type="entry name" value="EGF_1"/>
    <property type="match status" value="2"/>
</dbReference>
<feature type="disulfide bond" evidence="5">
    <location>
        <begin position="59"/>
        <end position="68"/>
    </location>
</feature>
<dbReference type="InterPro" id="IPR000742">
    <property type="entry name" value="EGF"/>
</dbReference>
<feature type="disulfide bond" evidence="5">
    <location>
        <begin position="93"/>
        <end position="103"/>
    </location>
</feature>
<dbReference type="Pfam" id="PF00008">
    <property type="entry name" value="EGF"/>
    <property type="match status" value="1"/>
</dbReference>
<keyword evidence="4 5" id="KW-1015">Disulfide bond</keyword>
<evidence type="ECO:0000313" key="8">
    <source>
        <dbReference type="Proteomes" id="UP000837857"/>
    </source>
</evidence>
<evidence type="ECO:0000256" key="5">
    <source>
        <dbReference type="PROSITE-ProRule" id="PRU00076"/>
    </source>
</evidence>
<sequence length="260" mass="27069">MLSSRCNRVCVCARVGAQCVCNAGYSGARCEVAEELCARTLCANGGTCRPLRLAAACLCAPGYTGKLCEQCIDETCDFEVKTAGDDDALEGLCNGFCFNGGSCRPAAGRAVCACAAQWSGERCQRPACEDAACAPQPPHAPLSPQAPSATPPHGFERVTTNREECNATKSTLTVCGSSFPGRLSRCASLKGNRSSLPHRSISDSPERIRAGTSLGARYVMSARTSGRATAKAVGRALPSDPPVPSIALPSREDLSLVFAT</sequence>
<comment type="caution">
    <text evidence="5">Lacks conserved residue(s) required for the propagation of feature annotation.</text>
</comment>
<dbReference type="Proteomes" id="UP000837857">
    <property type="component" value="Chromosome 24"/>
</dbReference>
<dbReference type="Gene3D" id="2.10.25.10">
    <property type="entry name" value="Laminin"/>
    <property type="match status" value="2"/>
</dbReference>
<dbReference type="PROSITE" id="PS50026">
    <property type="entry name" value="EGF_3"/>
    <property type="match status" value="2"/>
</dbReference>
<dbReference type="InterPro" id="IPR051022">
    <property type="entry name" value="Notch_Cell-Fate_Det"/>
</dbReference>
<reference evidence="7" key="1">
    <citation type="submission" date="2022-03" db="EMBL/GenBank/DDBJ databases">
        <authorList>
            <person name="Martin H S."/>
        </authorList>
    </citation>
    <scope>NUCLEOTIDE SEQUENCE</scope>
</reference>
<name>A0ABN8IIZ0_9NEOP</name>
<evidence type="ECO:0000259" key="6">
    <source>
        <dbReference type="PROSITE" id="PS50026"/>
    </source>
</evidence>
<feature type="disulfide bond" evidence="5">
    <location>
        <begin position="114"/>
        <end position="123"/>
    </location>
</feature>